<organism evidence="1 2">
    <name type="scientific">Variovorax paradoxus B4</name>
    <dbReference type="NCBI Taxonomy" id="1246301"/>
    <lineage>
        <taxon>Bacteria</taxon>
        <taxon>Pseudomonadati</taxon>
        <taxon>Pseudomonadota</taxon>
        <taxon>Betaproteobacteria</taxon>
        <taxon>Burkholderiales</taxon>
        <taxon>Comamonadaceae</taxon>
        <taxon>Variovorax</taxon>
    </lineage>
</organism>
<dbReference type="KEGG" id="vpd:VAPA_1c25760"/>
<protein>
    <submittedName>
        <fullName evidence="1">Uncharacterized protein</fullName>
    </submittedName>
</protein>
<evidence type="ECO:0000313" key="1">
    <source>
        <dbReference type="EMBL" id="AGU49674.1"/>
    </source>
</evidence>
<dbReference type="PATRIC" id="fig|1246301.3.peg.2609"/>
<dbReference type="HOGENOM" id="CLU_3141948_0_0_4"/>
<dbReference type="Proteomes" id="UP000016223">
    <property type="component" value="Chromosome 1"/>
</dbReference>
<gene>
    <name evidence="1" type="ORF">VAPA_1c25760</name>
</gene>
<dbReference type="RefSeq" id="WP_021007168.1">
    <property type="nucleotide sequence ID" value="NC_022247.1"/>
</dbReference>
<dbReference type="EMBL" id="CP003911">
    <property type="protein sequence ID" value="AGU49674.1"/>
    <property type="molecule type" value="Genomic_DNA"/>
</dbReference>
<sequence length="49" mass="5568">MHEALRHRAACVLATTTRAWGIPQPRRLRAALPRARCAPPRVRGFFFAI</sequence>
<evidence type="ECO:0000313" key="2">
    <source>
        <dbReference type="Proteomes" id="UP000016223"/>
    </source>
</evidence>
<name>T1XBJ6_VARPD</name>
<reference evidence="1 2" key="1">
    <citation type="submission" date="2012-10" db="EMBL/GenBank/DDBJ databases">
        <title>Genome sequence of Variovorax paradoxus B4.</title>
        <authorList>
            <person name="Schuldes J."/>
            <person name="Brandt U."/>
            <person name="Hiessl S."/>
            <person name="Wuebbeler J.H."/>
            <person name="Thuermer A."/>
            <person name="Steinbuechel A."/>
            <person name="Daniel R."/>
        </authorList>
    </citation>
    <scope>NUCLEOTIDE SEQUENCE [LARGE SCALE GENOMIC DNA]</scope>
    <source>
        <strain evidence="1 2">B4</strain>
    </source>
</reference>
<proteinExistence type="predicted"/>
<dbReference type="AlphaFoldDB" id="T1XBJ6"/>
<accession>T1XBJ6</accession>